<evidence type="ECO:0000256" key="1">
    <source>
        <dbReference type="SAM" id="MobiDB-lite"/>
    </source>
</evidence>
<feature type="compositionally biased region" description="Polar residues" evidence="1">
    <location>
        <begin position="152"/>
        <end position="168"/>
    </location>
</feature>
<feature type="region of interest" description="Disordered" evidence="1">
    <location>
        <begin position="204"/>
        <end position="246"/>
    </location>
</feature>
<name>A0A1Y2GL56_9FUNG</name>
<evidence type="ECO:0000313" key="2">
    <source>
        <dbReference type="EMBL" id="ORZ14342.1"/>
    </source>
</evidence>
<dbReference type="AlphaFoldDB" id="A0A1Y2GL56"/>
<feature type="compositionally biased region" description="Polar residues" evidence="1">
    <location>
        <begin position="206"/>
        <end position="225"/>
    </location>
</feature>
<protein>
    <submittedName>
        <fullName evidence="2">Uncharacterized protein</fullName>
    </submittedName>
</protein>
<dbReference type="OrthoDB" id="2391567at2759"/>
<dbReference type="GeneID" id="33572885"/>
<dbReference type="RefSeq" id="XP_021880820.1">
    <property type="nucleotide sequence ID" value="XM_022031044.1"/>
</dbReference>
<keyword evidence="3" id="KW-1185">Reference proteome</keyword>
<proteinExistence type="predicted"/>
<dbReference type="EMBL" id="MCFF01000021">
    <property type="protein sequence ID" value="ORZ14342.1"/>
    <property type="molecule type" value="Genomic_DNA"/>
</dbReference>
<sequence length="283" mass="31375">MQEEISQLIVSMARLPPLQVQSQAASRVPSPKVICSALNYRIDLNVDGSDLFGPFTVEAKTQCSPLEAKVLLASRTQRLLGNFINFGGPLRVQLSNNFQGRVETRTHYGKIHLEEPEFVRLEGATLTIPSASDRIAPTLTACPQVHVAQLPHHSSNPFSSRTSSQGTAMSWGDDHHPHHYYDRDTQPKQLSQQIQYIEFHHHQPLSPESLNGSDSNSKAESTTGSIGEGRSVASNSRSERQRRKDEEKDWIITRELIGMIGEGPGLVMAKNSSGDISVELFRQ</sequence>
<evidence type="ECO:0000313" key="3">
    <source>
        <dbReference type="Proteomes" id="UP000193648"/>
    </source>
</evidence>
<accession>A0A1Y2GL56</accession>
<feature type="region of interest" description="Disordered" evidence="1">
    <location>
        <begin position="151"/>
        <end position="183"/>
    </location>
</feature>
<dbReference type="Proteomes" id="UP000193648">
    <property type="component" value="Unassembled WGS sequence"/>
</dbReference>
<feature type="compositionally biased region" description="Basic and acidic residues" evidence="1">
    <location>
        <begin position="172"/>
        <end position="183"/>
    </location>
</feature>
<reference evidence="2 3" key="1">
    <citation type="submission" date="2016-07" db="EMBL/GenBank/DDBJ databases">
        <title>Pervasive Adenine N6-methylation of Active Genes in Fungi.</title>
        <authorList>
            <consortium name="DOE Joint Genome Institute"/>
            <person name="Mondo S.J."/>
            <person name="Dannebaum R.O."/>
            <person name="Kuo R.C."/>
            <person name="Labutti K."/>
            <person name="Haridas S."/>
            <person name="Kuo A."/>
            <person name="Salamov A."/>
            <person name="Ahrendt S.R."/>
            <person name="Lipzen A."/>
            <person name="Sullivan W."/>
            <person name="Andreopoulos W.B."/>
            <person name="Clum A."/>
            <person name="Lindquist E."/>
            <person name="Daum C."/>
            <person name="Ramamoorthy G.K."/>
            <person name="Gryganskyi A."/>
            <person name="Culley D."/>
            <person name="Magnuson J.K."/>
            <person name="James T.Y."/>
            <person name="O'Malley M.A."/>
            <person name="Stajich J.E."/>
            <person name="Spatafora J.W."/>
            <person name="Visel A."/>
            <person name="Grigoriev I.V."/>
        </authorList>
    </citation>
    <scope>NUCLEOTIDE SEQUENCE [LARGE SCALE GENOMIC DNA]</scope>
    <source>
        <strain evidence="2 3">NRRL 3116</strain>
    </source>
</reference>
<dbReference type="InParanoid" id="A0A1Y2GL56"/>
<feature type="compositionally biased region" description="Basic and acidic residues" evidence="1">
    <location>
        <begin position="237"/>
        <end position="246"/>
    </location>
</feature>
<gene>
    <name evidence="2" type="ORF">BCR41DRAFT_85005</name>
</gene>
<comment type="caution">
    <text evidence="2">The sequence shown here is derived from an EMBL/GenBank/DDBJ whole genome shotgun (WGS) entry which is preliminary data.</text>
</comment>
<organism evidence="2 3">
    <name type="scientific">Lobosporangium transversale</name>
    <dbReference type="NCBI Taxonomy" id="64571"/>
    <lineage>
        <taxon>Eukaryota</taxon>
        <taxon>Fungi</taxon>
        <taxon>Fungi incertae sedis</taxon>
        <taxon>Mucoromycota</taxon>
        <taxon>Mortierellomycotina</taxon>
        <taxon>Mortierellomycetes</taxon>
        <taxon>Mortierellales</taxon>
        <taxon>Mortierellaceae</taxon>
        <taxon>Lobosporangium</taxon>
    </lineage>
</organism>